<evidence type="ECO:0000256" key="3">
    <source>
        <dbReference type="PIRSR" id="PIRSR002825-1"/>
    </source>
</evidence>
<protein>
    <submittedName>
        <fullName evidence="5">Iron ABC transporter periplasmic iron-binding protein</fullName>
    </submittedName>
</protein>
<feature type="chain" id="PRO_5009799719" evidence="4">
    <location>
        <begin position="18"/>
        <end position="335"/>
    </location>
</feature>
<feature type="binding site" evidence="3">
    <location>
        <position position="27"/>
    </location>
    <ligand>
        <name>Fe cation</name>
        <dbReference type="ChEBI" id="CHEBI:24875"/>
    </ligand>
</feature>
<dbReference type="PANTHER" id="PTHR30006:SF15">
    <property type="entry name" value="IRON-UTILIZATION PERIPLASMIC PROTEIN"/>
    <property type="match status" value="1"/>
</dbReference>
<keyword evidence="2 4" id="KW-0732">Signal</keyword>
<dbReference type="AlphaFoldDB" id="A0A0S4R3Y8"/>
<accession>A0A0S4R3Y8</accession>
<keyword evidence="3" id="KW-0479">Metal-binding</keyword>
<dbReference type="InterPro" id="IPR006059">
    <property type="entry name" value="SBP"/>
</dbReference>
<evidence type="ECO:0000256" key="2">
    <source>
        <dbReference type="ARBA" id="ARBA00022729"/>
    </source>
</evidence>
<proteinExistence type="inferred from homology"/>
<sequence>MKKSVLFLGLLASVMLANEVNIYTARHYDADQRIYDAFEAKTGIKVRATQAKAGELIKKLEIEGASSKADIFITADIGNLYSAKEKGLLQSVSSKYLEETIPSNLRDDENQWFAVTKRARVIVYAKDKFDPIKEGLNDYEDLANPNLKDKLLIRSGSAGYNKTLIASQIAHNGEAKTLELSKGIVANFARDPKGADRDQIRALAAGEGLIAVVNTYYIGLMLNSPKQSDIEAAKGIGIIFPNQKSYGTHINISGVGLTKASKNRDNAIKFMEFLLSPEAQEIIANINYEYPVNKNVEPSQTTASFGEFKEDEISLNKIGENLKKAVFVIDQAGWK</sequence>
<comment type="similarity">
    <text evidence="1">Belongs to the bacterial solute-binding protein 1 family.</text>
</comment>
<feature type="binding site" evidence="3">
    <location>
        <position position="217"/>
    </location>
    <ligand>
        <name>Fe cation</name>
        <dbReference type="ChEBI" id="CHEBI:24875"/>
    </ligand>
</feature>
<evidence type="ECO:0000256" key="1">
    <source>
        <dbReference type="ARBA" id="ARBA00008520"/>
    </source>
</evidence>
<dbReference type="PANTHER" id="PTHR30006">
    <property type="entry name" value="THIAMINE-BINDING PERIPLASMIC PROTEIN-RELATED"/>
    <property type="match status" value="1"/>
</dbReference>
<dbReference type="GO" id="GO:0030288">
    <property type="term" value="C:outer membrane-bounded periplasmic space"/>
    <property type="evidence" value="ECO:0007669"/>
    <property type="project" value="TreeGrafter"/>
</dbReference>
<evidence type="ECO:0000256" key="4">
    <source>
        <dbReference type="SAM" id="SignalP"/>
    </source>
</evidence>
<comment type="caution">
    <text evidence="5">The sequence shown here is derived from an EMBL/GenBank/DDBJ whole genome shotgun (WGS) entry which is preliminary data.</text>
</comment>
<dbReference type="InterPro" id="IPR026045">
    <property type="entry name" value="Ferric-bd"/>
</dbReference>
<dbReference type="GO" id="GO:0046872">
    <property type="term" value="F:metal ion binding"/>
    <property type="evidence" value="ECO:0007669"/>
    <property type="project" value="UniProtKB-KW"/>
</dbReference>
<dbReference type="Pfam" id="PF01547">
    <property type="entry name" value="SBP_bac_1"/>
    <property type="match status" value="1"/>
</dbReference>
<dbReference type="SUPFAM" id="SSF53850">
    <property type="entry name" value="Periplasmic binding protein-like II"/>
    <property type="match status" value="1"/>
</dbReference>
<dbReference type="CDD" id="cd13542">
    <property type="entry name" value="PBP2_FutA1_ilke"/>
    <property type="match status" value="1"/>
</dbReference>
<reference evidence="5 6" key="1">
    <citation type="submission" date="2015-11" db="EMBL/GenBank/DDBJ databases">
        <authorList>
            <consortium name="Pathogen Informatics"/>
        </authorList>
    </citation>
    <scope>NUCLEOTIDE SEQUENCE [LARGE SCALE GENOMIC DNA]</scope>
    <source>
        <strain evidence="5 6">006A-0059</strain>
    </source>
</reference>
<name>A0A0S4R3Y8_CAMHY</name>
<keyword evidence="6" id="KW-1185">Reference proteome</keyword>
<organism evidence="5 6">
    <name type="scientific">Campylobacter hyointestinalis subsp. hyointestinalis</name>
    <dbReference type="NCBI Taxonomy" id="91352"/>
    <lineage>
        <taxon>Bacteria</taxon>
        <taxon>Pseudomonadati</taxon>
        <taxon>Campylobacterota</taxon>
        <taxon>Epsilonproteobacteria</taxon>
        <taxon>Campylobacterales</taxon>
        <taxon>Campylobacteraceae</taxon>
        <taxon>Campylobacter</taxon>
    </lineage>
</organism>
<dbReference type="EMBL" id="FAVB01000002">
    <property type="protein sequence ID" value="CUU80724.1"/>
    <property type="molecule type" value="Genomic_DNA"/>
</dbReference>
<evidence type="ECO:0000313" key="6">
    <source>
        <dbReference type="Proteomes" id="UP000052237"/>
    </source>
</evidence>
<dbReference type="Gene3D" id="3.40.190.10">
    <property type="entry name" value="Periplasmic binding protein-like II"/>
    <property type="match status" value="2"/>
</dbReference>
<evidence type="ECO:0000313" key="5">
    <source>
        <dbReference type="EMBL" id="CUU80724.1"/>
    </source>
</evidence>
<dbReference type="PIRSF" id="PIRSF002825">
    <property type="entry name" value="CfbpA"/>
    <property type="match status" value="1"/>
</dbReference>
<feature type="signal peptide" evidence="4">
    <location>
        <begin position="1"/>
        <end position="17"/>
    </location>
</feature>
<gene>
    <name evidence="5" type="primary">futA1</name>
    <name evidence="5" type="ORF">ERS686654_01207</name>
</gene>
<dbReference type="RefSeq" id="WP_059429828.1">
    <property type="nucleotide sequence ID" value="NZ_CP040464.1"/>
</dbReference>
<keyword evidence="3" id="KW-0408">Iron</keyword>
<feature type="binding site" evidence="3">
    <location>
        <position position="216"/>
    </location>
    <ligand>
        <name>Fe cation</name>
        <dbReference type="ChEBI" id="CHEBI:24875"/>
    </ligand>
</feature>
<dbReference type="Proteomes" id="UP000052237">
    <property type="component" value="Unassembled WGS sequence"/>
</dbReference>